<dbReference type="EMBL" id="SJDU01000063">
    <property type="protein sequence ID" value="TKZ35714.1"/>
    <property type="molecule type" value="Genomic_DNA"/>
</dbReference>
<reference evidence="2 3" key="1">
    <citation type="journal article" date="2019" name="Anaerobe">
        <title>Brachyspira catarrhinii sp. nov., an anaerobic intestinal spirochaete isolated from vervet monkeys may have been misidentified as Brachyspira aalborgi in previous studies.</title>
        <authorList>
            <person name="Phillips N.D."/>
            <person name="La T."/>
            <person name="Hampson D.J."/>
        </authorList>
    </citation>
    <scope>NUCLEOTIDE SEQUENCE [LARGE SCALE GENOMIC DNA]</scope>
    <source>
        <strain evidence="2 3">Z12</strain>
    </source>
</reference>
<evidence type="ECO:0000313" key="2">
    <source>
        <dbReference type="EMBL" id="TKZ35714.1"/>
    </source>
</evidence>
<feature type="transmembrane region" description="Helical" evidence="1">
    <location>
        <begin position="59"/>
        <end position="77"/>
    </location>
</feature>
<keyword evidence="1" id="KW-0472">Membrane</keyword>
<evidence type="ECO:0000256" key="1">
    <source>
        <dbReference type="SAM" id="Phobius"/>
    </source>
</evidence>
<name>A0ABY2TS60_9SPIR</name>
<keyword evidence="1" id="KW-0812">Transmembrane</keyword>
<protein>
    <submittedName>
        <fullName evidence="2">YcxB family protein</fullName>
    </submittedName>
</protein>
<keyword evidence="3" id="KW-1185">Reference proteome</keyword>
<accession>A0ABY2TS60</accession>
<evidence type="ECO:0000313" key="3">
    <source>
        <dbReference type="Proteomes" id="UP000310168"/>
    </source>
</evidence>
<keyword evidence="1" id="KW-1133">Transmembrane helix</keyword>
<dbReference type="Proteomes" id="UP000310168">
    <property type="component" value="Unassembled WGS sequence"/>
</dbReference>
<sequence>MMKEFKYKLELKDFIDFQLHYLKINSQIKSSTKKTIVILAVIYILLIAFMISFFKGENYLIIIPAILLSLLFSIIQIKTYKNRLEKKIIKKICQYAKAGKLDGVFGNKILTIYEDKLIFKEDRGEMIFNKPYIKKIDFSEKSIFIYTDDTSAIIVPKIYLSKEDIDFLLSYLT</sequence>
<feature type="transmembrane region" description="Helical" evidence="1">
    <location>
        <begin position="36"/>
        <end position="53"/>
    </location>
</feature>
<comment type="caution">
    <text evidence="2">The sequence shown here is derived from an EMBL/GenBank/DDBJ whole genome shotgun (WGS) entry which is preliminary data.</text>
</comment>
<proteinExistence type="predicted"/>
<organism evidence="2 3">
    <name type="scientific">Brachyspira catarrhinii</name>
    <dbReference type="NCBI Taxonomy" id="2528966"/>
    <lineage>
        <taxon>Bacteria</taxon>
        <taxon>Pseudomonadati</taxon>
        <taxon>Spirochaetota</taxon>
        <taxon>Spirochaetia</taxon>
        <taxon>Brachyspirales</taxon>
        <taxon>Brachyspiraceae</taxon>
        <taxon>Brachyspira</taxon>
    </lineage>
</organism>
<gene>
    <name evidence="2" type="ORF">EZH24_03815</name>
</gene>